<keyword evidence="4 7" id="KW-0812">Transmembrane</keyword>
<dbReference type="KEGG" id="csh:Closa_0584"/>
<evidence type="ECO:0000256" key="6">
    <source>
        <dbReference type="ARBA" id="ARBA00023136"/>
    </source>
</evidence>
<evidence type="ECO:0000313" key="9">
    <source>
        <dbReference type="EMBL" id="ADL03212.1"/>
    </source>
</evidence>
<evidence type="ECO:0000256" key="7">
    <source>
        <dbReference type="RuleBase" id="RU363032"/>
    </source>
</evidence>
<dbReference type="Proteomes" id="UP000001662">
    <property type="component" value="Chromosome"/>
</dbReference>
<evidence type="ECO:0000259" key="8">
    <source>
        <dbReference type="PROSITE" id="PS50928"/>
    </source>
</evidence>
<evidence type="ECO:0000256" key="1">
    <source>
        <dbReference type="ARBA" id="ARBA00004651"/>
    </source>
</evidence>
<evidence type="ECO:0000256" key="4">
    <source>
        <dbReference type="ARBA" id="ARBA00022692"/>
    </source>
</evidence>
<dbReference type="HOGENOM" id="CLU_016047_1_1_9"/>
<dbReference type="InterPro" id="IPR000515">
    <property type="entry name" value="MetI-like"/>
</dbReference>
<comment type="subcellular location">
    <subcellularLocation>
        <location evidence="1 7">Cell membrane</location>
        <topology evidence="1 7">Multi-pass membrane protein</topology>
    </subcellularLocation>
</comment>
<dbReference type="GO" id="GO:0005886">
    <property type="term" value="C:plasma membrane"/>
    <property type="evidence" value="ECO:0007669"/>
    <property type="project" value="UniProtKB-SubCell"/>
</dbReference>
<dbReference type="eggNOG" id="COG0395">
    <property type="taxonomic scope" value="Bacteria"/>
</dbReference>
<organism evidence="9 10">
    <name type="scientific">Lacrimispora saccharolytica (strain ATCC 35040 / DSM 2544 / NRCC 2533 / WM1)</name>
    <name type="common">Clostridium saccharolyticum</name>
    <dbReference type="NCBI Taxonomy" id="610130"/>
    <lineage>
        <taxon>Bacteria</taxon>
        <taxon>Bacillati</taxon>
        <taxon>Bacillota</taxon>
        <taxon>Clostridia</taxon>
        <taxon>Lachnospirales</taxon>
        <taxon>Lachnospiraceae</taxon>
        <taxon>Lacrimispora</taxon>
    </lineage>
</organism>
<proteinExistence type="inferred from homology"/>
<evidence type="ECO:0000313" key="10">
    <source>
        <dbReference type="Proteomes" id="UP000001662"/>
    </source>
</evidence>
<dbReference type="PROSITE" id="PS50928">
    <property type="entry name" value="ABC_TM1"/>
    <property type="match status" value="1"/>
</dbReference>
<feature type="transmembrane region" description="Helical" evidence="7">
    <location>
        <begin position="148"/>
        <end position="169"/>
    </location>
</feature>
<comment type="similarity">
    <text evidence="7">Belongs to the binding-protein-dependent transport system permease family.</text>
</comment>
<dbReference type="CDD" id="cd06261">
    <property type="entry name" value="TM_PBP2"/>
    <property type="match status" value="1"/>
</dbReference>
<dbReference type="AlphaFoldDB" id="D9R4M8"/>
<evidence type="ECO:0000256" key="2">
    <source>
        <dbReference type="ARBA" id="ARBA00022448"/>
    </source>
</evidence>
<dbReference type="SUPFAM" id="SSF161098">
    <property type="entry name" value="MetI-like"/>
    <property type="match status" value="1"/>
</dbReference>
<name>D9R4M8_LACSW</name>
<protein>
    <submittedName>
        <fullName evidence="9">Binding-protein-dependent transport systems inner membrane component</fullName>
    </submittedName>
</protein>
<accession>D9R4M8</accession>
<dbReference type="PaxDb" id="610130-Closa_0584"/>
<feature type="transmembrane region" description="Helical" evidence="7">
    <location>
        <begin position="190"/>
        <end position="212"/>
    </location>
</feature>
<dbReference type="STRING" id="610130.Closa_0584"/>
<dbReference type="GO" id="GO:0055085">
    <property type="term" value="P:transmembrane transport"/>
    <property type="evidence" value="ECO:0007669"/>
    <property type="project" value="InterPro"/>
</dbReference>
<reference evidence="9" key="1">
    <citation type="submission" date="2010-07" db="EMBL/GenBank/DDBJ databases">
        <title>Complete sequence of Clostridium saccharolyticum WM1.</title>
        <authorList>
            <consortium name="US DOE Joint Genome Institute"/>
            <person name="Lucas S."/>
            <person name="Copeland A."/>
            <person name="Lapidus A."/>
            <person name="Cheng J.-F."/>
            <person name="Bruce D."/>
            <person name="Goodwin L."/>
            <person name="Pitluck S."/>
            <person name="Chertkov O."/>
            <person name="Detter J.C."/>
            <person name="Han C."/>
            <person name="Tapia R."/>
            <person name="Land M."/>
            <person name="Hauser L."/>
            <person name="Chang Y.-J."/>
            <person name="Jeffries C."/>
            <person name="Kyrpides N."/>
            <person name="Ivanova N."/>
            <person name="Mikhailova N."/>
            <person name="Mouttaki H."/>
            <person name="Lin L."/>
            <person name="Zhou J."/>
            <person name="Hemme C.L."/>
            <person name="Woyke T."/>
        </authorList>
    </citation>
    <scope>NUCLEOTIDE SEQUENCE [LARGE SCALE GENOMIC DNA]</scope>
    <source>
        <strain evidence="9">WM1</strain>
    </source>
</reference>
<feature type="transmembrane region" description="Helical" evidence="7">
    <location>
        <begin position="245"/>
        <end position="269"/>
    </location>
</feature>
<dbReference type="PANTHER" id="PTHR43744:SF12">
    <property type="entry name" value="ABC TRANSPORTER PERMEASE PROTEIN MG189-RELATED"/>
    <property type="match status" value="1"/>
</dbReference>
<feature type="domain" description="ABC transmembrane type-1" evidence="8">
    <location>
        <begin position="80"/>
        <end position="269"/>
    </location>
</feature>
<feature type="transmembrane region" description="Helical" evidence="7">
    <location>
        <begin position="84"/>
        <end position="108"/>
    </location>
</feature>
<evidence type="ECO:0000256" key="5">
    <source>
        <dbReference type="ARBA" id="ARBA00022989"/>
    </source>
</evidence>
<keyword evidence="10" id="KW-1185">Reference proteome</keyword>
<gene>
    <name evidence="9" type="ordered locus">Closa_0584</name>
</gene>
<keyword evidence="2 7" id="KW-0813">Transport</keyword>
<evidence type="ECO:0000256" key="3">
    <source>
        <dbReference type="ARBA" id="ARBA00022475"/>
    </source>
</evidence>
<feature type="transmembrane region" description="Helical" evidence="7">
    <location>
        <begin position="115"/>
        <end position="136"/>
    </location>
</feature>
<dbReference type="InterPro" id="IPR035906">
    <property type="entry name" value="MetI-like_sf"/>
</dbReference>
<dbReference type="Pfam" id="PF00528">
    <property type="entry name" value="BPD_transp_1"/>
    <property type="match status" value="1"/>
</dbReference>
<dbReference type="EMBL" id="CP002109">
    <property type="protein sequence ID" value="ADL03212.1"/>
    <property type="molecule type" value="Genomic_DNA"/>
</dbReference>
<sequence length="284" mass="32209">MRSAMSKQKKMMYLFLMYAAYLLVAFVFVAPIVYMTVSSLKTDTQIVADMSTIKAFLPVGTLSFDNFTKVIERVDFMKFFKNSAVVAVINVSLVVIVNAMIGYALGLLDFRGKNFMISLIIALSIIPTEAVVINRFMVANQLRMLNSYIGLALPTIGYPMYIFLYYNHFKGMPKELMEAAIVDGESYAGIFWRIMLPLSKPICATVTIMAFIRSWGDLLWPTLVTRDETYRTLPLALRALSTDVYIFWGQIFAFATLMTIPVFLIFLMFQKQFIQSLTMSGIKG</sequence>
<keyword evidence="5 7" id="KW-1133">Transmembrane helix</keyword>
<dbReference type="RefSeq" id="WP_013271308.1">
    <property type="nucleotide sequence ID" value="NC_014376.1"/>
</dbReference>
<keyword evidence="6 7" id="KW-0472">Membrane</keyword>
<dbReference type="OrthoDB" id="9787837at2"/>
<dbReference type="Gene3D" id="1.10.3720.10">
    <property type="entry name" value="MetI-like"/>
    <property type="match status" value="1"/>
</dbReference>
<dbReference type="PANTHER" id="PTHR43744">
    <property type="entry name" value="ABC TRANSPORTER PERMEASE PROTEIN MG189-RELATED-RELATED"/>
    <property type="match status" value="1"/>
</dbReference>
<keyword evidence="3" id="KW-1003">Cell membrane</keyword>
<feature type="transmembrane region" description="Helical" evidence="7">
    <location>
        <begin position="12"/>
        <end position="34"/>
    </location>
</feature>